<organism evidence="1 2">
    <name type="scientific">Pogonophryne albipinna</name>
    <dbReference type="NCBI Taxonomy" id="1090488"/>
    <lineage>
        <taxon>Eukaryota</taxon>
        <taxon>Metazoa</taxon>
        <taxon>Chordata</taxon>
        <taxon>Craniata</taxon>
        <taxon>Vertebrata</taxon>
        <taxon>Euteleostomi</taxon>
        <taxon>Actinopterygii</taxon>
        <taxon>Neopterygii</taxon>
        <taxon>Teleostei</taxon>
        <taxon>Neoteleostei</taxon>
        <taxon>Acanthomorphata</taxon>
        <taxon>Eupercaria</taxon>
        <taxon>Perciformes</taxon>
        <taxon>Notothenioidei</taxon>
        <taxon>Pogonophryne</taxon>
    </lineage>
</organism>
<dbReference type="EMBL" id="JAPTMU010000012">
    <property type="protein sequence ID" value="KAJ4933964.1"/>
    <property type="molecule type" value="Genomic_DNA"/>
</dbReference>
<name>A0AAD6B0C1_9TELE</name>
<keyword evidence="2" id="KW-1185">Reference proteome</keyword>
<gene>
    <name evidence="1" type="ORF">JOQ06_006772</name>
</gene>
<comment type="caution">
    <text evidence="1">The sequence shown here is derived from an EMBL/GenBank/DDBJ whole genome shotgun (WGS) entry which is preliminary data.</text>
</comment>
<protein>
    <submittedName>
        <fullName evidence="1">Uncharacterized protein</fullName>
    </submittedName>
</protein>
<dbReference type="Proteomes" id="UP001219934">
    <property type="component" value="Unassembled WGS sequence"/>
</dbReference>
<reference evidence="1" key="1">
    <citation type="submission" date="2022-11" db="EMBL/GenBank/DDBJ databases">
        <title>Chromosome-level genome of Pogonophryne albipinna.</title>
        <authorList>
            <person name="Jo E."/>
        </authorList>
    </citation>
    <scope>NUCLEOTIDE SEQUENCE</scope>
    <source>
        <strain evidence="1">SGF0006</strain>
        <tissue evidence="1">Muscle</tissue>
    </source>
</reference>
<sequence>MDLPSVQDFRHFVVGESRLHPFVREGEPRPAESRQQGEGAEEECFDMAYRVADMFVLDLYMGKTELFTICLLAAYKS</sequence>
<evidence type="ECO:0000313" key="2">
    <source>
        <dbReference type="Proteomes" id="UP001219934"/>
    </source>
</evidence>
<evidence type="ECO:0000313" key="1">
    <source>
        <dbReference type="EMBL" id="KAJ4933964.1"/>
    </source>
</evidence>
<proteinExistence type="predicted"/>
<accession>A0AAD6B0C1</accession>
<dbReference type="AlphaFoldDB" id="A0AAD6B0C1"/>